<proteinExistence type="predicted"/>
<gene>
    <name evidence="1" type="ORF">CHRIB12_LOCUS17538</name>
</gene>
<name>A0A916EEJ2_9GLOM</name>
<dbReference type="PANTHER" id="PTHR14187">
    <property type="entry name" value="ALPHA KINASE/ELONGATION FACTOR 2 KINASE"/>
    <property type="match status" value="1"/>
</dbReference>
<dbReference type="PANTHER" id="PTHR14187:SF5">
    <property type="entry name" value="HEAT SHOCK 70 KDA PROTEIN 12A"/>
    <property type="match status" value="1"/>
</dbReference>
<comment type="caution">
    <text evidence="1">The sequence shown here is derived from an EMBL/GenBank/DDBJ whole genome shotgun (WGS) entry which is preliminary data.</text>
</comment>
<reference evidence="1" key="1">
    <citation type="submission" date="2020-05" db="EMBL/GenBank/DDBJ databases">
        <authorList>
            <person name="Rincon C."/>
            <person name="Sanders R I."/>
            <person name="Robbins C."/>
            <person name="Chaturvedi A."/>
        </authorList>
    </citation>
    <scope>NUCLEOTIDE SEQUENCE</scope>
    <source>
        <strain evidence="1">CHB12</strain>
    </source>
</reference>
<protein>
    <submittedName>
        <fullName evidence="1">Uncharacterized protein</fullName>
    </submittedName>
</protein>
<accession>A0A916EEJ2</accession>
<dbReference type="OrthoDB" id="2364712at2759"/>
<organism evidence="1 2">
    <name type="scientific">Rhizophagus irregularis</name>
    <dbReference type="NCBI Taxonomy" id="588596"/>
    <lineage>
        <taxon>Eukaryota</taxon>
        <taxon>Fungi</taxon>
        <taxon>Fungi incertae sedis</taxon>
        <taxon>Mucoromycota</taxon>
        <taxon>Glomeromycotina</taxon>
        <taxon>Glomeromycetes</taxon>
        <taxon>Glomerales</taxon>
        <taxon>Glomeraceae</taxon>
        <taxon>Rhizophagus</taxon>
    </lineage>
</organism>
<sequence>MARIKKGFGDKVPNISVPIQPVTAVVRGAVQFGLEKEIIKTRVLKWTYGTDVAKKWEQGDPIKRKRSDGRVLNFSRLAKHIYVTRKDNATYCDEPGVELLDSWCVDIPNASKENRAYEFTLTFGKVEIEAIAQAKTGEKYENTFDLNM</sequence>
<dbReference type="AlphaFoldDB" id="A0A916EEJ2"/>
<dbReference type="Proteomes" id="UP000684084">
    <property type="component" value="Unassembled WGS sequence"/>
</dbReference>
<dbReference type="EMBL" id="CAGKOT010000044">
    <property type="protein sequence ID" value="CAB5381439.1"/>
    <property type="molecule type" value="Genomic_DNA"/>
</dbReference>
<evidence type="ECO:0000313" key="1">
    <source>
        <dbReference type="EMBL" id="CAB5381439.1"/>
    </source>
</evidence>
<evidence type="ECO:0000313" key="2">
    <source>
        <dbReference type="Proteomes" id="UP000684084"/>
    </source>
</evidence>